<dbReference type="GO" id="GO:0006270">
    <property type="term" value="P:DNA replication initiation"/>
    <property type="evidence" value="ECO:0007669"/>
    <property type="project" value="TreeGrafter"/>
</dbReference>
<feature type="binding site" evidence="12">
    <location>
        <position position="435"/>
    </location>
    <ligand>
        <name>Zn(2+)</name>
        <dbReference type="ChEBI" id="CHEBI:29105"/>
        <label>1</label>
    </ligand>
</feature>
<evidence type="ECO:0000256" key="3">
    <source>
        <dbReference type="ARBA" id="ARBA00022723"/>
    </source>
</evidence>
<comment type="similarity">
    <text evidence="12">Belongs to the helicase family. PriA subfamily.</text>
</comment>
<dbReference type="GO" id="GO:0006310">
    <property type="term" value="P:DNA recombination"/>
    <property type="evidence" value="ECO:0007669"/>
    <property type="project" value="InterPro"/>
</dbReference>
<keyword evidence="8 12" id="KW-0067">ATP-binding</keyword>
<comment type="function">
    <text evidence="12">Initiates the restart of stalled replication forks, which reloads the replicative helicase on sites other than the origin of replication. Recognizes and binds to abandoned replication forks and remodels them to uncover a helicase loading site. Promotes assembly of the primosome at these replication forks.</text>
</comment>
<reference evidence="15 16" key="1">
    <citation type="submission" date="2016-03" db="EMBL/GenBank/DDBJ databases">
        <title>Comparative genomics of Rickettsiella.</title>
        <authorList>
            <person name="Chandler C."/>
            <person name="Wang Y."/>
        </authorList>
    </citation>
    <scope>NUCLEOTIDE SEQUENCE [LARGE SCALE GENOMIC DNA]</scope>
    <source>
        <strain evidence="15 16">RCFS May 2013</strain>
    </source>
</reference>
<keyword evidence="4 12" id="KW-0547">Nucleotide-binding</keyword>
<feature type="binding site" evidence="12">
    <location>
        <position position="407"/>
    </location>
    <ligand>
        <name>Zn(2+)</name>
        <dbReference type="ChEBI" id="CHEBI:29105"/>
        <label>2</label>
    </ligand>
</feature>
<evidence type="ECO:0000256" key="7">
    <source>
        <dbReference type="ARBA" id="ARBA00022833"/>
    </source>
</evidence>
<evidence type="ECO:0000256" key="2">
    <source>
        <dbReference type="ARBA" id="ARBA00022705"/>
    </source>
</evidence>
<dbReference type="EC" id="5.6.2.4" evidence="12"/>
<dbReference type="RefSeq" id="WP_245756765.1">
    <property type="nucleotide sequence ID" value="NZ_LUKY01000029.1"/>
</dbReference>
<dbReference type="STRING" id="1225476.A1D18_01255"/>
<keyword evidence="9 12" id="KW-0238">DNA-binding</keyword>
<keyword evidence="7 12" id="KW-0862">Zinc</keyword>
<dbReference type="CDD" id="cd17929">
    <property type="entry name" value="DEXHc_priA"/>
    <property type="match status" value="1"/>
</dbReference>
<dbReference type="HAMAP" id="MF_00983">
    <property type="entry name" value="PriA"/>
    <property type="match status" value="1"/>
</dbReference>
<dbReference type="Pfam" id="PF18074">
    <property type="entry name" value="PriA_C"/>
    <property type="match status" value="1"/>
</dbReference>
<dbReference type="Pfam" id="PF00271">
    <property type="entry name" value="Helicase_C"/>
    <property type="match status" value="1"/>
</dbReference>
<protein>
    <recommendedName>
        <fullName evidence="12">Replication restart protein PriA</fullName>
    </recommendedName>
    <alternativeName>
        <fullName evidence="12">ATP-dependent DNA helicase PriA</fullName>
        <ecNumber evidence="12">5.6.2.4</ecNumber>
    </alternativeName>
    <alternativeName>
        <fullName evidence="12">DNA 3'-5' helicase PriA</fullName>
    </alternativeName>
</protein>
<keyword evidence="6 12" id="KW-0347">Helicase</keyword>
<comment type="cofactor">
    <cofactor evidence="12">
        <name>Zn(2+)</name>
        <dbReference type="ChEBI" id="CHEBI:29105"/>
    </cofactor>
    <text evidence="12">Binds 2 zinc ions per subunit.</text>
</comment>
<dbReference type="NCBIfam" id="NF004067">
    <property type="entry name" value="PRK05580.1-4"/>
    <property type="match status" value="1"/>
</dbReference>
<dbReference type="Gene3D" id="3.40.50.300">
    <property type="entry name" value="P-loop containing nucleotide triphosphate hydrolases"/>
    <property type="match status" value="2"/>
</dbReference>
<evidence type="ECO:0000256" key="11">
    <source>
        <dbReference type="ARBA" id="ARBA00048988"/>
    </source>
</evidence>
<evidence type="ECO:0000256" key="12">
    <source>
        <dbReference type="HAMAP-Rule" id="MF_00983"/>
    </source>
</evidence>
<dbReference type="InterPro" id="IPR005259">
    <property type="entry name" value="PriA"/>
</dbReference>
<keyword evidence="3 12" id="KW-0479">Metal-binding</keyword>
<dbReference type="GO" id="GO:0005524">
    <property type="term" value="F:ATP binding"/>
    <property type="evidence" value="ECO:0007669"/>
    <property type="project" value="UniProtKB-UniRule"/>
</dbReference>
<gene>
    <name evidence="12" type="primary">priA</name>
    <name evidence="15" type="ORF">A1D18_01255</name>
</gene>
<feature type="binding site" evidence="12">
    <location>
        <position position="422"/>
    </location>
    <ligand>
        <name>Zn(2+)</name>
        <dbReference type="ChEBI" id="CHEBI:29105"/>
        <label>2</label>
    </ligand>
</feature>
<dbReference type="GO" id="GO:0006302">
    <property type="term" value="P:double-strand break repair"/>
    <property type="evidence" value="ECO:0007669"/>
    <property type="project" value="InterPro"/>
</dbReference>
<dbReference type="InterPro" id="IPR014001">
    <property type="entry name" value="Helicase_ATP-bd"/>
</dbReference>
<dbReference type="InterPro" id="IPR041222">
    <property type="entry name" value="PriA_3primeBD"/>
</dbReference>
<dbReference type="Pfam" id="PF17764">
    <property type="entry name" value="PriA_3primeBD"/>
    <property type="match status" value="1"/>
</dbReference>
<dbReference type="CDD" id="cd18804">
    <property type="entry name" value="SF2_C_priA"/>
    <property type="match status" value="1"/>
</dbReference>
<dbReference type="InterPro" id="IPR041236">
    <property type="entry name" value="PriA_C"/>
</dbReference>
<evidence type="ECO:0000313" key="16">
    <source>
        <dbReference type="Proteomes" id="UP000183924"/>
    </source>
</evidence>
<dbReference type="PANTHER" id="PTHR30580:SF0">
    <property type="entry name" value="PRIMOSOMAL PROTEIN N"/>
    <property type="match status" value="1"/>
</dbReference>
<sequence length="689" mass="78010">MISNTDKNSSAKRILKIAIPAPLHQYFEYLAPAGFPLTPLKKGLRVLVPFGNQKKIGFLMEISEESVWPKSQLKQALAILDETPLLPDSIQELLEWTSRYYHCPIGEVFANAMPQVLRTGKDAKKLKNSVKKRTKEINRDELTNHSENNLNLSDQIRLNNHQRQSIESIVNSLDKFQAFLLNGVTGSGKTEVYLEVIQAVLDRGKQALVLVPEIGLTPQMLARFRNRFSVPLVLFHSKLTDKQRLENWLLSKSGKASIIIGTRSALFTPLLHPGVIIIDEEHDSSFKQQTGLRYHARDLGLVRGRLENIPVVLGSATASLESIFNAKQNRYQILHLPDRAGLAIQPSFHFIDLRQQKLDQGFSPALLQTMEKHLQNQGQVLLFLNRRGYSPVTICHDCGWTADCQRCEQKMNFHQKPAHLQCHYCGYRRPLDSRCPDCQGQQLLALGQGTQRLEQTLKKYFPDIGIARIDRDSTQRKGSLDKLLKNIHEGESQILIGTQMLAKGHHFPNVTLVGILEADSGLFSADFRALERTGQLLTQVAGRSGRADKPGEVWIQTYHPEHPLLKHLLEQGYLSFSELLLQERRLSLLPPYSYLALIHAEALSSAYPFDFLNEVKNQAKLVGKEISLLGPVPSLLPRRAGYYRCQLLLQAKQRNTLQGLLEQIIKPISLFASSRRVRWSLDVDPIELF</sequence>
<evidence type="ECO:0000259" key="14">
    <source>
        <dbReference type="PROSITE" id="PS51194"/>
    </source>
</evidence>
<proteinExistence type="inferred from homology"/>
<keyword evidence="1 12" id="KW-0639">Primosome</keyword>
<feature type="binding site" evidence="12">
    <location>
        <position position="404"/>
    </location>
    <ligand>
        <name>Zn(2+)</name>
        <dbReference type="ChEBI" id="CHEBI:29105"/>
        <label>2</label>
    </ligand>
</feature>
<evidence type="ECO:0000259" key="13">
    <source>
        <dbReference type="PROSITE" id="PS51192"/>
    </source>
</evidence>
<accession>A0A1J8P9T3</accession>
<dbReference type="NCBIfam" id="TIGR00595">
    <property type="entry name" value="priA"/>
    <property type="match status" value="1"/>
</dbReference>
<feature type="domain" description="Helicase C-terminal" evidence="14">
    <location>
        <begin position="430"/>
        <end position="587"/>
    </location>
</feature>
<organism evidence="15 16">
    <name type="scientific">Candidatus Rickettsiella isopodorum</name>
    <dbReference type="NCBI Taxonomy" id="1225476"/>
    <lineage>
        <taxon>Bacteria</taxon>
        <taxon>Pseudomonadati</taxon>
        <taxon>Pseudomonadota</taxon>
        <taxon>Gammaproteobacteria</taxon>
        <taxon>Legionellales</taxon>
        <taxon>Coxiellaceae</taxon>
        <taxon>Rickettsiella</taxon>
    </lineage>
</organism>
<dbReference type="GO" id="GO:0008270">
    <property type="term" value="F:zinc ion binding"/>
    <property type="evidence" value="ECO:0007669"/>
    <property type="project" value="UniProtKB-UniRule"/>
</dbReference>
<comment type="catalytic activity">
    <reaction evidence="12">
        <text>Couples ATP hydrolysis with the unwinding of duplex DNA by translocating in the 3'-5' direction.</text>
        <dbReference type="EC" id="5.6.2.4"/>
    </reaction>
</comment>
<evidence type="ECO:0000256" key="1">
    <source>
        <dbReference type="ARBA" id="ARBA00022515"/>
    </source>
</evidence>
<dbReference type="InterPro" id="IPR042115">
    <property type="entry name" value="PriA_3primeBD_sf"/>
</dbReference>
<keyword evidence="16" id="KW-1185">Reference proteome</keyword>
<dbReference type="InterPro" id="IPR040498">
    <property type="entry name" value="PriA_CRR"/>
</dbReference>
<dbReference type="GO" id="GO:1990077">
    <property type="term" value="C:primosome complex"/>
    <property type="evidence" value="ECO:0007669"/>
    <property type="project" value="UniProtKB-UniRule"/>
</dbReference>
<dbReference type="Gene3D" id="3.40.1440.60">
    <property type="entry name" value="PriA, 3(prime) DNA-binding domain"/>
    <property type="match status" value="1"/>
</dbReference>
<dbReference type="FunFam" id="3.40.1440.60:FF:000001">
    <property type="entry name" value="Primosomal protein N"/>
    <property type="match status" value="1"/>
</dbReference>
<feature type="domain" description="Helicase ATP-binding" evidence="13">
    <location>
        <begin position="170"/>
        <end position="336"/>
    </location>
</feature>
<dbReference type="SMART" id="SM00490">
    <property type="entry name" value="HELICc"/>
    <property type="match status" value="1"/>
</dbReference>
<dbReference type="PANTHER" id="PTHR30580">
    <property type="entry name" value="PRIMOSOMAL PROTEIN N"/>
    <property type="match status" value="1"/>
</dbReference>
<evidence type="ECO:0000256" key="8">
    <source>
        <dbReference type="ARBA" id="ARBA00022840"/>
    </source>
</evidence>
<evidence type="ECO:0000256" key="6">
    <source>
        <dbReference type="ARBA" id="ARBA00022806"/>
    </source>
</evidence>
<dbReference type="AlphaFoldDB" id="A0A1J8P9T3"/>
<dbReference type="PROSITE" id="PS51194">
    <property type="entry name" value="HELICASE_CTER"/>
    <property type="match status" value="1"/>
</dbReference>
<dbReference type="EMBL" id="LUKY01000029">
    <property type="protein sequence ID" value="OIZ95787.1"/>
    <property type="molecule type" value="Genomic_DNA"/>
</dbReference>
<dbReference type="PROSITE" id="PS51192">
    <property type="entry name" value="HELICASE_ATP_BIND_1"/>
    <property type="match status" value="1"/>
</dbReference>
<comment type="caution">
    <text evidence="15">The sequence shown here is derived from an EMBL/GenBank/DDBJ whole genome shotgun (WGS) entry which is preliminary data.</text>
</comment>
<feature type="binding site" evidence="12">
    <location>
        <position position="438"/>
    </location>
    <ligand>
        <name>Zn(2+)</name>
        <dbReference type="ChEBI" id="CHEBI:29105"/>
        <label>1</label>
    </ligand>
</feature>
<feature type="binding site" evidence="12">
    <location>
        <position position="395"/>
    </location>
    <ligand>
        <name>Zn(2+)</name>
        <dbReference type="ChEBI" id="CHEBI:29105"/>
        <label>1</label>
    </ligand>
</feature>
<dbReference type="GO" id="GO:0006269">
    <property type="term" value="P:DNA replication, synthesis of primer"/>
    <property type="evidence" value="ECO:0007669"/>
    <property type="project" value="UniProtKB-KW"/>
</dbReference>
<dbReference type="InterPro" id="IPR011545">
    <property type="entry name" value="DEAD/DEAH_box_helicase_dom"/>
</dbReference>
<comment type="subunit">
    <text evidence="12">Component of the replication restart primosome.</text>
</comment>
<dbReference type="GO" id="GO:0043138">
    <property type="term" value="F:3'-5' DNA helicase activity"/>
    <property type="evidence" value="ECO:0007669"/>
    <property type="project" value="UniProtKB-EC"/>
</dbReference>
<dbReference type="Pfam" id="PF00270">
    <property type="entry name" value="DEAD"/>
    <property type="match status" value="1"/>
</dbReference>
<feature type="binding site" evidence="12">
    <location>
        <position position="398"/>
    </location>
    <ligand>
        <name>Zn(2+)</name>
        <dbReference type="ChEBI" id="CHEBI:29105"/>
        <label>1</label>
    </ligand>
</feature>
<dbReference type="SMART" id="SM00487">
    <property type="entry name" value="DEXDc"/>
    <property type="match status" value="1"/>
</dbReference>
<dbReference type="InterPro" id="IPR001650">
    <property type="entry name" value="Helicase_C-like"/>
</dbReference>
<keyword evidence="2 12" id="KW-0235">DNA replication</keyword>
<name>A0A1J8P9T3_9COXI</name>
<evidence type="ECO:0000256" key="4">
    <source>
        <dbReference type="ARBA" id="ARBA00022741"/>
    </source>
</evidence>
<dbReference type="GO" id="GO:0003677">
    <property type="term" value="F:DNA binding"/>
    <property type="evidence" value="ECO:0007669"/>
    <property type="project" value="UniProtKB-UniRule"/>
</dbReference>
<dbReference type="GO" id="GO:0016887">
    <property type="term" value="F:ATP hydrolysis activity"/>
    <property type="evidence" value="ECO:0007669"/>
    <property type="project" value="RHEA"/>
</dbReference>
<keyword evidence="5 12" id="KW-0378">Hydrolase</keyword>
<evidence type="ECO:0000256" key="10">
    <source>
        <dbReference type="ARBA" id="ARBA00023235"/>
    </source>
</evidence>
<dbReference type="FunFam" id="3.40.50.300:FF:000489">
    <property type="entry name" value="Primosome assembly protein PriA"/>
    <property type="match status" value="1"/>
</dbReference>
<dbReference type="Pfam" id="PF18319">
    <property type="entry name" value="Zn_ribbon_PriA"/>
    <property type="match status" value="1"/>
</dbReference>
<dbReference type="InterPro" id="IPR027417">
    <property type="entry name" value="P-loop_NTPase"/>
</dbReference>
<feature type="binding site" evidence="12">
    <location>
        <position position="425"/>
    </location>
    <ligand>
        <name>Zn(2+)</name>
        <dbReference type="ChEBI" id="CHEBI:29105"/>
        <label>2</label>
    </ligand>
</feature>
<dbReference type="Proteomes" id="UP000183924">
    <property type="component" value="Unassembled WGS sequence"/>
</dbReference>
<evidence type="ECO:0000313" key="15">
    <source>
        <dbReference type="EMBL" id="OIZ95787.1"/>
    </source>
</evidence>
<dbReference type="SUPFAM" id="SSF52540">
    <property type="entry name" value="P-loop containing nucleoside triphosphate hydrolases"/>
    <property type="match status" value="1"/>
</dbReference>
<keyword evidence="10 12" id="KW-0413">Isomerase</keyword>
<evidence type="ECO:0000256" key="9">
    <source>
        <dbReference type="ARBA" id="ARBA00023125"/>
    </source>
</evidence>
<evidence type="ECO:0000256" key="5">
    <source>
        <dbReference type="ARBA" id="ARBA00022801"/>
    </source>
</evidence>
<comment type="catalytic activity">
    <reaction evidence="11 12">
        <text>ATP + H2O = ADP + phosphate + H(+)</text>
        <dbReference type="Rhea" id="RHEA:13065"/>
        <dbReference type="ChEBI" id="CHEBI:15377"/>
        <dbReference type="ChEBI" id="CHEBI:15378"/>
        <dbReference type="ChEBI" id="CHEBI:30616"/>
        <dbReference type="ChEBI" id="CHEBI:43474"/>
        <dbReference type="ChEBI" id="CHEBI:456216"/>
        <dbReference type="EC" id="5.6.2.4"/>
    </reaction>
</comment>